<dbReference type="EC" id="5.3.1.8" evidence="3"/>
<keyword evidence="5 8" id="KW-0862">Zinc</keyword>
<dbReference type="InterPro" id="IPR011051">
    <property type="entry name" value="RmlC_Cupin_sf"/>
</dbReference>
<evidence type="ECO:0000256" key="7">
    <source>
        <dbReference type="PIRSR" id="PIRSR001480-1"/>
    </source>
</evidence>
<dbReference type="Pfam" id="PF20511">
    <property type="entry name" value="PMI_typeI_cat"/>
    <property type="match status" value="1"/>
</dbReference>
<organism evidence="10 11">
    <name type="scientific">Herbiconiux flava</name>
    <dbReference type="NCBI Taxonomy" id="881268"/>
    <lineage>
        <taxon>Bacteria</taxon>
        <taxon>Bacillati</taxon>
        <taxon>Actinomycetota</taxon>
        <taxon>Actinomycetes</taxon>
        <taxon>Micrococcales</taxon>
        <taxon>Microbacteriaceae</taxon>
        <taxon>Herbiconiux</taxon>
    </lineage>
</organism>
<comment type="caution">
    <text evidence="10">The sequence shown here is derived from an EMBL/GenBank/DDBJ whole genome shotgun (WGS) entry which is preliminary data.</text>
</comment>
<proteinExistence type="inferred from homology"/>
<dbReference type="Gene3D" id="2.60.120.10">
    <property type="entry name" value="Jelly Rolls"/>
    <property type="match status" value="2"/>
</dbReference>
<gene>
    <name evidence="10" type="ORF">BJ984_003494</name>
</gene>
<dbReference type="EMBL" id="JACCBM010000001">
    <property type="protein sequence ID" value="NYD72336.1"/>
    <property type="molecule type" value="Genomic_DNA"/>
</dbReference>
<evidence type="ECO:0000256" key="4">
    <source>
        <dbReference type="ARBA" id="ARBA00022723"/>
    </source>
</evidence>
<dbReference type="GO" id="GO:0005829">
    <property type="term" value="C:cytosol"/>
    <property type="evidence" value="ECO:0007669"/>
    <property type="project" value="TreeGrafter"/>
</dbReference>
<dbReference type="InterPro" id="IPR014710">
    <property type="entry name" value="RmlC-like_jellyroll"/>
</dbReference>
<accession>A0A852STL5</accession>
<dbReference type="AlphaFoldDB" id="A0A852STL5"/>
<evidence type="ECO:0000259" key="9">
    <source>
        <dbReference type="Pfam" id="PF20511"/>
    </source>
</evidence>
<keyword evidence="11" id="KW-1185">Reference proteome</keyword>
<dbReference type="InterPro" id="IPR046457">
    <property type="entry name" value="PMI_typeI_cat"/>
</dbReference>
<feature type="binding site" evidence="8">
    <location>
        <position position="94"/>
    </location>
    <ligand>
        <name>Zn(2+)</name>
        <dbReference type="ChEBI" id="CHEBI:29105"/>
    </ligand>
</feature>
<evidence type="ECO:0000313" key="11">
    <source>
        <dbReference type="Proteomes" id="UP000549913"/>
    </source>
</evidence>
<feature type="active site" evidence="7">
    <location>
        <position position="299"/>
    </location>
</feature>
<evidence type="ECO:0000256" key="2">
    <source>
        <dbReference type="ARBA" id="ARBA00010772"/>
    </source>
</evidence>
<dbReference type="NCBIfam" id="TIGR00218">
    <property type="entry name" value="manA"/>
    <property type="match status" value="1"/>
</dbReference>
<reference evidence="10 11" key="1">
    <citation type="submission" date="2020-07" db="EMBL/GenBank/DDBJ databases">
        <title>Sequencing the genomes of 1000 actinobacteria strains.</title>
        <authorList>
            <person name="Klenk H.-P."/>
        </authorList>
    </citation>
    <scope>NUCLEOTIDE SEQUENCE [LARGE SCALE GENOMIC DNA]</scope>
    <source>
        <strain evidence="10 11">DSM 26474</strain>
    </source>
</reference>
<dbReference type="InterPro" id="IPR001250">
    <property type="entry name" value="Man6P_Isoase-1"/>
</dbReference>
<feature type="binding site" evidence="8">
    <location>
        <position position="96"/>
    </location>
    <ligand>
        <name>Zn(2+)</name>
        <dbReference type="ChEBI" id="CHEBI:29105"/>
    </ligand>
</feature>
<feature type="binding site" evidence="8">
    <location>
        <position position="280"/>
    </location>
    <ligand>
        <name>Zn(2+)</name>
        <dbReference type="ChEBI" id="CHEBI:29105"/>
    </ligand>
</feature>
<dbReference type="CDD" id="cd07011">
    <property type="entry name" value="cupin_PMI_type_I_N"/>
    <property type="match status" value="1"/>
</dbReference>
<dbReference type="GO" id="GO:0009298">
    <property type="term" value="P:GDP-mannose biosynthetic process"/>
    <property type="evidence" value="ECO:0007669"/>
    <property type="project" value="InterPro"/>
</dbReference>
<dbReference type="RefSeq" id="WP_179549117.1">
    <property type="nucleotide sequence ID" value="NZ_BSEW01000002.1"/>
</dbReference>
<comment type="similarity">
    <text evidence="2">Belongs to the mannose-6-phosphate isomerase type 1 family.</text>
</comment>
<evidence type="ECO:0000256" key="3">
    <source>
        <dbReference type="ARBA" id="ARBA00011956"/>
    </source>
</evidence>
<dbReference type="Gene3D" id="1.10.441.10">
    <property type="entry name" value="Phosphomannose Isomerase, domain 2"/>
    <property type="match status" value="1"/>
</dbReference>
<sequence length="427" mass="45206">MFVPITNTPRDYAWGSETAIPRLLGTEETGEPQAELWLGAHPGSPARILDPSLTGGHTDLESWIASDPTRIVGRRGTLPYLLKILAAAAPLSLQAHPTLERAREGFERENAAGVPLDDPKRNYKDALHKPELVVALSERYEALCGFRALVEVRQIVDLLVMIDGSQTAPRWELYGPIVHLLEDSPTAFESDADILRSVVSYLLSGAEEVPALVGHLVRTAEKALHPAHAHLTDPYTPSLETVVRLNEEYPGDPGIVISLLLNRVTLAKGQALYLPAGNIHAYLSGLGVELMAASDNVLRGGLTPKHVDVAELLEVLDFDALPVPYLVPTQPVPGLSVFTPGVPDFVLAQVEVGIDRPFAAPTVGFTPLGAAIGICIAGAVTVTGASGTHRVSRGEAFFATPDEGSLAFGGSGTAFVAAPGAPAAELP</sequence>
<dbReference type="GO" id="GO:0004476">
    <property type="term" value="F:mannose-6-phosphate isomerase activity"/>
    <property type="evidence" value="ECO:0007669"/>
    <property type="project" value="UniProtKB-EC"/>
</dbReference>
<dbReference type="GO" id="GO:0008270">
    <property type="term" value="F:zinc ion binding"/>
    <property type="evidence" value="ECO:0007669"/>
    <property type="project" value="InterPro"/>
</dbReference>
<feature type="binding site" evidence="8">
    <location>
        <position position="131"/>
    </location>
    <ligand>
        <name>Zn(2+)</name>
        <dbReference type="ChEBI" id="CHEBI:29105"/>
    </ligand>
</feature>
<keyword evidence="6 10" id="KW-0413">Isomerase</keyword>
<dbReference type="Proteomes" id="UP000549913">
    <property type="component" value="Unassembled WGS sequence"/>
</dbReference>
<comment type="catalytic activity">
    <reaction evidence="1">
        <text>D-mannose 6-phosphate = D-fructose 6-phosphate</text>
        <dbReference type="Rhea" id="RHEA:12356"/>
        <dbReference type="ChEBI" id="CHEBI:58735"/>
        <dbReference type="ChEBI" id="CHEBI:61527"/>
        <dbReference type="EC" id="5.3.1.8"/>
    </reaction>
</comment>
<comment type="cofactor">
    <cofactor evidence="8">
        <name>Zn(2+)</name>
        <dbReference type="ChEBI" id="CHEBI:29105"/>
    </cofactor>
    <text evidence="8">Binds 1 zinc ion per subunit.</text>
</comment>
<name>A0A852STL5_9MICO</name>
<evidence type="ECO:0000256" key="5">
    <source>
        <dbReference type="ARBA" id="ARBA00022833"/>
    </source>
</evidence>
<dbReference type="InterPro" id="IPR016305">
    <property type="entry name" value="Mannose-6-P_Isomerase"/>
</dbReference>
<dbReference type="SUPFAM" id="SSF51182">
    <property type="entry name" value="RmlC-like cupins"/>
    <property type="match status" value="1"/>
</dbReference>
<dbReference type="PIRSF" id="PIRSF001480">
    <property type="entry name" value="Mannose-6-phosphate_isomerase"/>
    <property type="match status" value="1"/>
</dbReference>
<evidence type="ECO:0000256" key="8">
    <source>
        <dbReference type="PIRSR" id="PIRSR001480-2"/>
    </source>
</evidence>
<feature type="domain" description="Phosphomannose isomerase type I catalytic" evidence="9">
    <location>
        <begin position="5"/>
        <end position="148"/>
    </location>
</feature>
<evidence type="ECO:0000313" key="10">
    <source>
        <dbReference type="EMBL" id="NYD72336.1"/>
    </source>
</evidence>
<evidence type="ECO:0000256" key="1">
    <source>
        <dbReference type="ARBA" id="ARBA00000757"/>
    </source>
</evidence>
<dbReference type="GO" id="GO:0005975">
    <property type="term" value="P:carbohydrate metabolic process"/>
    <property type="evidence" value="ECO:0007669"/>
    <property type="project" value="InterPro"/>
</dbReference>
<keyword evidence="4 8" id="KW-0479">Metal-binding</keyword>
<protein>
    <recommendedName>
        <fullName evidence="3">mannose-6-phosphate isomerase</fullName>
        <ecNumber evidence="3">5.3.1.8</ecNumber>
    </recommendedName>
</protein>
<evidence type="ECO:0000256" key="6">
    <source>
        <dbReference type="ARBA" id="ARBA00023235"/>
    </source>
</evidence>
<dbReference type="PANTHER" id="PTHR10309">
    <property type="entry name" value="MANNOSE-6-PHOSPHATE ISOMERASE"/>
    <property type="match status" value="1"/>
</dbReference>
<dbReference type="PANTHER" id="PTHR10309:SF0">
    <property type="entry name" value="MANNOSE-6-PHOSPHATE ISOMERASE"/>
    <property type="match status" value="1"/>
</dbReference>
<dbReference type="PRINTS" id="PR00714">
    <property type="entry name" value="MAN6PISMRASE"/>
</dbReference>